<evidence type="ECO:0000313" key="4">
    <source>
        <dbReference type="Proteomes" id="UP000008068"/>
    </source>
</evidence>
<dbReference type="AlphaFoldDB" id="G0MNI5"/>
<proteinExistence type="predicted"/>
<dbReference type="SMART" id="SM00651">
    <property type="entry name" value="Sm"/>
    <property type="match status" value="1"/>
</dbReference>
<dbReference type="PANTHER" id="PTHR10701:SF5">
    <property type="entry name" value="N-ALPHA-ACETYLTRANSFERASE 38, NATC AUXILIARY SUBUNIT"/>
    <property type="match status" value="1"/>
</dbReference>
<dbReference type="GO" id="GO:0005737">
    <property type="term" value="C:cytoplasm"/>
    <property type="evidence" value="ECO:0007669"/>
    <property type="project" value="UniProtKB-ARBA"/>
</dbReference>
<organism evidence="4">
    <name type="scientific">Caenorhabditis brenneri</name>
    <name type="common">Nematode worm</name>
    <dbReference type="NCBI Taxonomy" id="135651"/>
    <lineage>
        <taxon>Eukaryota</taxon>
        <taxon>Metazoa</taxon>
        <taxon>Ecdysozoa</taxon>
        <taxon>Nematoda</taxon>
        <taxon>Chromadorea</taxon>
        <taxon>Rhabditida</taxon>
        <taxon>Rhabditina</taxon>
        <taxon>Rhabditomorpha</taxon>
        <taxon>Rhabditoidea</taxon>
        <taxon>Rhabditidae</taxon>
        <taxon>Peloderinae</taxon>
        <taxon>Caenorhabditis</taxon>
    </lineage>
</organism>
<dbReference type="InterPro" id="IPR010920">
    <property type="entry name" value="LSM_dom_sf"/>
</dbReference>
<feature type="region of interest" description="Disordered" evidence="1">
    <location>
        <begin position="114"/>
        <end position="135"/>
    </location>
</feature>
<dbReference type="InParanoid" id="G0MNI5"/>
<dbReference type="HOGENOM" id="CLU_1887563_0_0_1"/>
<evidence type="ECO:0000259" key="2">
    <source>
        <dbReference type="PROSITE" id="PS52002"/>
    </source>
</evidence>
<dbReference type="eggNOG" id="ENOG502TIF6">
    <property type="taxonomic scope" value="Eukaryota"/>
</dbReference>
<dbReference type="InterPro" id="IPR001163">
    <property type="entry name" value="Sm_dom_euk/arc"/>
</dbReference>
<feature type="compositionally biased region" description="Basic and acidic residues" evidence="1">
    <location>
        <begin position="121"/>
        <end position="135"/>
    </location>
</feature>
<name>G0MNI5_CAEBE</name>
<dbReference type="STRING" id="135651.G0MNI5"/>
<dbReference type="Pfam" id="PF01423">
    <property type="entry name" value="LSM"/>
    <property type="match status" value="1"/>
</dbReference>
<dbReference type="Proteomes" id="UP000008068">
    <property type="component" value="Unassembled WGS sequence"/>
</dbReference>
<feature type="domain" description="Sm" evidence="2">
    <location>
        <begin position="20"/>
        <end position="95"/>
    </location>
</feature>
<keyword evidence="4" id="KW-1185">Reference proteome</keyword>
<accession>G0MNI5</accession>
<gene>
    <name evidence="3" type="ORF">CAEBREN_24594</name>
</gene>
<dbReference type="PROSITE" id="PS52002">
    <property type="entry name" value="SM"/>
    <property type="match status" value="1"/>
</dbReference>
<dbReference type="OrthoDB" id="368909at2759"/>
<dbReference type="FunCoup" id="G0MNI5">
    <property type="interactions" value="655"/>
</dbReference>
<dbReference type="Gene3D" id="2.30.30.100">
    <property type="match status" value="1"/>
</dbReference>
<dbReference type="GO" id="GO:0003723">
    <property type="term" value="F:RNA binding"/>
    <property type="evidence" value="ECO:0007669"/>
    <property type="project" value="InterPro"/>
</dbReference>
<dbReference type="InterPro" id="IPR050914">
    <property type="entry name" value="snRNP_SmB/NAA38-like"/>
</dbReference>
<dbReference type="EMBL" id="GL379804">
    <property type="protein sequence ID" value="EGT38988.1"/>
    <property type="molecule type" value="Genomic_DNA"/>
</dbReference>
<dbReference type="SUPFAM" id="SSF50182">
    <property type="entry name" value="Sm-like ribonucleoproteins"/>
    <property type="match status" value="1"/>
</dbReference>
<protein>
    <recommendedName>
        <fullName evidence="2">Sm domain-containing protein</fullName>
    </recommendedName>
</protein>
<sequence length="135" mass="15504">MSDGRDIIEPRDPEISEKSEIHRKIQQYIGRRYEVYLIDGRIIRGTMLATDKDANMVFNQADERWTNPTMPGVRNLGQAMIAKKYVTRMILLPEPKIVKVEEFHAALTRAEGAVEINGTGEKTEEKKEESKETKI</sequence>
<evidence type="ECO:0000313" key="3">
    <source>
        <dbReference type="EMBL" id="EGT38988.1"/>
    </source>
</evidence>
<evidence type="ECO:0000256" key="1">
    <source>
        <dbReference type="SAM" id="MobiDB-lite"/>
    </source>
</evidence>
<dbReference type="PANTHER" id="PTHR10701">
    <property type="entry name" value="SMALL NUCLEAR RIBONUCLEOPROTEIN-ASSOCIATED PROTEIN B AND N"/>
    <property type="match status" value="1"/>
</dbReference>
<dbReference type="InterPro" id="IPR047575">
    <property type="entry name" value="Sm"/>
</dbReference>
<reference evidence="4" key="1">
    <citation type="submission" date="2011-07" db="EMBL/GenBank/DDBJ databases">
        <authorList>
            <consortium name="Caenorhabditis brenneri Sequencing and Analysis Consortium"/>
            <person name="Wilson R.K."/>
        </authorList>
    </citation>
    <scope>NUCLEOTIDE SEQUENCE [LARGE SCALE GENOMIC DNA]</scope>
    <source>
        <strain evidence="4">PB2801</strain>
    </source>
</reference>